<comment type="caution">
    <text evidence="1">The sequence shown here is derived from an EMBL/GenBank/DDBJ whole genome shotgun (WGS) entry which is preliminary data.</text>
</comment>
<reference evidence="1 2" key="1">
    <citation type="submission" date="2024-01" db="EMBL/GenBank/DDBJ databases">
        <title>The genomes of 5 underutilized Papilionoideae crops provide insights into root nodulation and disease resistance.</title>
        <authorList>
            <person name="Yuan L."/>
        </authorList>
    </citation>
    <scope>NUCLEOTIDE SEQUENCE [LARGE SCALE GENOMIC DNA]</scope>
    <source>
        <strain evidence="1">LY-2023</strain>
        <tissue evidence="1">Leaf</tissue>
    </source>
</reference>
<keyword evidence="2" id="KW-1185">Reference proteome</keyword>
<organism evidence="1 2">
    <name type="scientific">Clitoria ternatea</name>
    <name type="common">Butterfly pea</name>
    <dbReference type="NCBI Taxonomy" id="43366"/>
    <lineage>
        <taxon>Eukaryota</taxon>
        <taxon>Viridiplantae</taxon>
        <taxon>Streptophyta</taxon>
        <taxon>Embryophyta</taxon>
        <taxon>Tracheophyta</taxon>
        <taxon>Spermatophyta</taxon>
        <taxon>Magnoliopsida</taxon>
        <taxon>eudicotyledons</taxon>
        <taxon>Gunneridae</taxon>
        <taxon>Pentapetalae</taxon>
        <taxon>rosids</taxon>
        <taxon>fabids</taxon>
        <taxon>Fabales</taxon>
        <taxon>Fabaceae</taxon>
        <taxon>Papilionoideae</taxon>
        <taxon>50 kb inversion clade</taxon>
        <taxon>NPAAA clade</taxon>
        <taxon>indigoferoid/millettioid clade</taxon>
        <taxon>Phaseoleae</taxon>
        <taxon>Clitoria</taxon>
    </lineage>
</organism>
<dbReference type="Proteomes" id="UP001359559">
    <property type="component" value="Unassembled WGS sequence"/>
</dbReference>
<accession>A0AAN9Q2N7</accession>
<sequence length="109" mass="12632">MSENQNRNRRRNENSFARKIFMGIFDFFKCGVQRDASGTVLDVVSPRPSQRFNISQNNEFDNVSIDLPYGYKETYADNKGMYTVRAIDVVIFSPNLGLHQSTCWIWPTV</sequence>
<protein>
    <submittedName>
        <fullName evidence="1">Uncharacterized protein</fullName>
    </submittedName>
</protein>
<proteinExistence type="predicted"/>
<dbReference type="AlphaFoldDB" id="A0AAN9Q2N7"/>
<evidence type="ECO:0000313" key="2">
    <source>
        <dbReference type="Proteomes" id="UP001359559"/>
    </source>
</evidence>
<evidence type="ECO:0000313" key="1">
    <source>
        <dbReference type="EMBL" id="KAK7318889.1"/>
    </source>
</evidence>
<name>A0AAN9Q2N7_CLITE</name>
<dbReference type="EMBL" id="JAYKXN010000001">
    <property type="protein sequence ID" value="KAK7318889.1"/>
    <property type="molecule type" value="Genomic_DNA"/>
</dbReference>
<gene>
    <name evidence="1" type="ORF">RJT34_03596</name>
</gene>